<dbReference type="InterPro" id="IPR015797">
    <property type="entry name" value="NUDIX_hydrolase-like_dom_sf"/>
</dbReference>
<evidence type="ECO:0000256" key="2">
    <source>
        <dbReference type="ARBA" id="ARBA00022801"/>
    </source>
</evidence>
<sequence>MSKKPILFCTQCGAPVERKIPEGDDHERYVCTACGEIFYENPLNIVGTLPVWEDRVLLCRRAIDPRKGYWTLPAGHQEMKETTRDGAARETQEEAGIDFRIADEPYVYLDLAHASQSHVIFLAAMESPEANPGPESFEARLFSEDEIPWDKIAFNSVDKILRLYFEDAKTGNFPFHYIERHKQGKIP</sequence>
<dbReference type="Gene3D" id="3.90.79.10">
    <property type="entry name" value="Nucleoside Triphosphate Pyrophosphohydrolase"/>
    <property type="match status" value="1"/>
</dbReference>
<keyword evidence="2" id="KW-0378">Hydrolase</keyword>
<dbReference type="InterPro" id="IPR029401">
    <property type="entry name" value="Nudix_N"/>
</dbReference>
<dbReference type="EMBL" id="WNCL01000030">
    <property type="protein sequence ID" value="MTU43817.1"/>
    <property type="molecule type" value="Genomic_DNA"/>
</dbReference>
<comment type="cofactor">
    <cofactor evidence="1">
        <name>Mg(2+)</name>
        <dbReference type="ChEBI" id="CHEBI:18420"/>
    </cofactor>
</comment>
<protein>
    <submittedName>
        <fullName evidence="3">NUDIX domain-containing protein</fullName>
    </submittedName>
</protein>
<dbReference type="Pfam" id="PF00293">
    <property type="entry name" value="NUDIX"/>
    <property type="match status" value="1"/>
</dbReference>
<reference evidence="3 4" key="1">
    <citation type="journal article" date="2019" name="Nat. Med.">
        <title>A library of human gut bacterial isolates paired with longitudinal multiomics data enables mechanistic microbiome research.</title>
        <authorList>
            <person name="Poyet M."/>
            <person name="Groussin M."/>
            <person name="Gibbons S.M."/>
            <person name="Avila-Pacheco J."/>
            <person name="Jiang X."/>
            <person name="Kearney S.M."/>
            <person name="Perrotta A.R."/>
            <person name="Berdy B."/>
            <person name="Zhao S."/>
            <person name="Lieberman T.D."/>
            <person name="Swanson P.K."/>
            <person name="Smith M."/>
            <person name="Roesemann S."/>
            <person name="Alexander J.E."/>
            <person name="Rich S.A."/>
            <person name="Livny J."/>
            <person name="Vlamakis H."/>
            <person name="Clish C."/>
            <person name="Bullock K."/>
            <person name="Deik A."/>
            <person name="Scott J."/>
            <person name="Pierce K.A."/>
            <person name="Xavier R.J."/>
            <person name="Alm E.J."/>
        </authorList>
    </citation>
    <scope>NUCLEOTIDE SEQUENCE [LARGE SCALE GENOMIC DNA]</scope>
    <source>
        <strain evidence="3 4">BIOML-A2</strain>
    </source>
</reference>
<dbReference type="Pfam" id="PF14803">
    <property type="entry name" value="Zn_ribbon_Nudix"/>
    <property type="match status" value="1"/>
</dbReference>
<dbReference type="GO" id="GO:0016787">
    <property type="term" value="F:hydrolase activity"/>
    <property type="evidence" value="ECO:0007669"/>
    <property type="project" value="UniProtKB-KW"/>
</dbReference>
<dbReference type="CDD" id="cd04511">
    <property type="entry name" value="NUDIX_Hydrolase"/>
    <property type="match status" value="1"/>
</dbReference>
<dbReference type="PROSITE" id="PS51462">
    <property type="entry name" value="NUDIX"/>
    <property type="match status" value="1"/>
</dbReference>
<evidence type="ECO:0000256" key="1">
    <source>
        <dbReference type="ARBA" id="ARBA00001946"/>
    </source>
</evidence>
<dbReference type="PANTHER" id="PTHR43222:SF2">
    <property type="entry name" value="NUDIX HYDROLASE 23, CHLOROPLASTIC"/>
    <property type="match status" value="1"/>
</dbReference>
<name>A0A6I3S2I9_9BURK</name>
<accession>A0A6I3S2I9</accession>
<dbReference type="AlphaFoldDB" id="A0A6I3S2I9"/>
<dbReference type="Proteomes" id="UP000462362">
    <property type="component" value="Unassembled WGS sequence"/>
</dbReference>
<comment type="caution">
    <text evidence="3">The sequence shown here is derived from an EMBL/GenBank/DDBJ whole genome shotgun (WGS) entry which is preliminary data.</text>
</comment>
<dbReference type="PROSITE" id="PS00893">
    <property type="entry name" value="NUDIX_BOX"/>
    <property type="match status" value="1"/>
</dbReference>
<proteinExistence type="predicted"/>
<dbReference type="InterPro" id="IPR000086">
    <property type="entry name" value="NUDIX_hydrolase_dom"/>
</dbReference>
<evidence type="ECO:0000313" key="4">
    <source>
        <dbReference type="Proteomes" id="UP000462362"/>
    </source>
</evidence>
<dbReference type="RefSeq" id="WP_155165915.1">
    <property type="nucleotide sequence ID" value="NZ_CALFDP010000006.1"/>
</dbReference>
<dbReference type="SUPFAM" id="SSF55811">
    <property type="entry name" value="Nudix"/>
    <property type="match status" value="1"/>
</dbReference>
<dbReference type="Gene3D" id="2.20.70.10">
    <property type="match status" value="1"/>
</dbReference>
<dbReference type="InterPro" id="IPR020084">
    <property type="entry name" value="NUDIX_hydrolase_CS"/>
</dbReference>
<gene>
    <name evidence="3" type="ORF">GMD42_09335</name>
</gene>
<organism evidence="3 4">
    <name type="scientific">Parasutterella excrementihominis</name>
    <dbReference type="NCBI Taxonomy" id="487175"/>
    <lineage>
        <taxon>Bacteria</taxon>
        <taxon>Pseudomonadati</taxon>
        <taxon>Pseudomonadota</taxon>
        <taxon>Betaproteobacteria</taxon>
        <taxon>Burkholderiales</taxon>
        <taxon>Sutterellaceae</taxon>
        <taxon>Parasutterella</taxon>
    </lineage>
</organism>
<evidence type="ECO:0000313" key="3">
    <source>
        <dbReference type="EMBL" id="MTU43817.1"/>
    </source>
</evidence>
<dbReference type="PANTHER" id="PTHR43222">
    <property type="entry name" value="NUDIX HYDROLASE 23"/>
    <property type="match status" value="1"/>
</dbReference>